<keyword evidence="9" id="KW-1185">Reference proteome</keyword>
<dbReference type="GO" id="GO:0005829">
    <property type="term" value="C:cytosol"/>
    <property type="evidence" value="ECO:0007669"/>
    <property type="project" value="TreeGrafter"/>
</dbReference>
<keyword evidence="2 6" id="KW-0808">Transferase</keyword>
<dbReference type="RefSeq" id="WP_076346431.1">
    <property type="nucleotide sequence ID" value="NZ_CP019082.1"/>
</dbReference>
<dbReference type="InterPro" id="IPR002376">
    <property type="entry name" value="Formyl_transf_N"/>
</dbReference>
<dbReference type="Pfam" id="PF00551">
    <property type="entry name" value="Formyl_trans_N"/>
    <property type="match status" value="1"/>
</dbReference>
<sequence>MTDTGRKSPIRLAVCASGGGTSLQNLLDRIAAGQLDAEVVQVVASRPNIGAIARAEKAGIPVAVAVSAKHAPAEYTAAVFDPIRANKADLVLFAGFLALVDIPADYEGRVMNIHPALIPSFCGKGYYGQRVHQAAIDYGVKVSGCTVHFADDTYDTGPIILQRSVPVLETDDAHALAARVFEAECQALPEAVALFAAGRLKIEGRRVRILPPGDPRP</sequence>
<dbReference type="OrthoDB" id="9806170at2"/>
<dbReference type="GO" id="GO:0004644">
    <property type="term" value="F:phosphoribosylglycinamide formyltransferase activity"/>
    <property type="evidence" value="ECO:0007669"/>
    <property type="project" value="UniProtKB-UniRule"/>
</dbReference>
<evidence type="ECO:0000256" key="1">
    <source>
        <dbReference type="ARBA" id="ARBA00005054"/>
    </source>
</evidence>
<dbReference type="InterPro" id="IPR001555">
    <property type="entry name" value="GART_AS"/>
</dbReference>
<dbReference type="NCBIfam" id="TIGR00639">
    <property type="entry name" value="PurN"/>
    <property type="match status" value="1"/>
</dbReference>
<evidence type="ECO:0000256" key="6">
    <source>
        <dbReference type="HAMAP-Rule" id="MF_01930"/>
    </source>
</evidence>
<proteinExistence type="inferred from homology"/>
<evidence type="ECO:0000256" key="5">
    <source>
        <dbReference type="ARBA" id="ARBA00047664"/>
    </source>
</evidence>
<dbReference type="InterPro" id="IPR004607">
    <property type="entry name" value="GART"/>
</dbReference>
<dbReference type="AlphaFoldDB" id="A0A1U7CQP9"/>
<feature type="binding site" evidence="6">
    <location>
        <position position="112"/>
    </location>
    <ligand>
        <name>(6R)-10-formyltetrahydrofolate</name>
        <dbReference type="ChEBI" id="CHEBI:195366"/>
    </ligand>
</feature>
<comment type="similarity">
    <text evidence="4 6">Belongs to the GART family.</text>
</comment>
<feature type="site" description="Raises pKa of active site His" evidence="6">
    <location>
        <position position="155"/>
    </location>
</feature>
<comment type="caution">
    <text evidence="6">Lacks conserved residue(s) required for the propagation of feature annotation.</text>
</comment>
<dbReference type="KEGG" id="pbor:BSF38_02741"/>
<evidence type="ECO:0000313" key="8">
    <source>
        <dbReference type="EMBL" id="APW61229.1"/>
    </source>
</evidence>
<dbReference type="UniPathway" id="UPA00074">
    <property type="reaction ID" value="UER00126"/>
</dbReference>
<dbReference type="Gene3D" id="3.40.50.170">
    <property type="entry name" value="Formyl transferase, N-terminal domain"/>
    <property type="match status" value="1"/>
</dbReference>
<protein>
    <recommendedName>
        <fullName evidence="6">Phosphoribosylglycinamide formyltransferase</fullName>
        <ecNumber evidence="6">2.1.2.2</ecNumber>
    </recommendedName>
    <alternativeName>
        <fullName evidence="6">5'-phosphoribosylglycinamide transformylase</fullName>
    </alternativeName>
    <alternativeName>
        <fullName evidence="6">GAR transformylase</fullName>
        <shortName evidence="6">GART</shortName>
    </alternativeName>
</protein>
<gene>
    <name evidence="6 8" type="primary">purN</name>
    <name evidence="8" type="ORF">BSF38_02741</name>
</gene>
<dbReference type="EC" id="2.1.2.2" evidence="6"/>
<dbReference type="PROSITE" id="PS00373">
    <property type="entry name" value="GART"/>
    <property type="match status" value="1"/>
</dbReference>
<keyword evidence="3 6" id="KW-0658">Purine biosynthesis</keyword>
<accession>A0A1U7CQP9</accession>
<reference evidence="9" key="1">
    <citation type="submission" date="2016-12" db="EMBL/GenBank/DDBJ databases">
        <title>Comparative genomics of four Isosphaeraceae planctomycetes: a common pool of plasmids and glycoside hydrolase genes.</title>
        <authorList>
            <person name="Ivanova A."/>
        </authorList>
    </citation>
    <scope>NUCLEOTIDE SEQUENCE [LARGE SCALE GENOMIC DNA]</scope>
    <source>
        <strain evidence="9">PX4</strain>
    </source>
</reference>
<feature type="active site" description="Proton donor" evidence="6">
    <location>
        <position position="114"/>
    </location>
</feature>
<dbReference type="HAMAP" id="MF_01930">
    <property type="entry name" value="PurN"/>
    <property type="match status" value="1"/>
</dbReference>
<evidence type="ECO:0000313" key="9">
    <source>
        <dbReference type="Proteomes" id="UP000186309"/>
    </source>
</evidence>
<name>A0A1U7CQP9_9BACT</name>
<dbReference type="PANTHER" id="PTHR43369">
    <property type="entry name" value="PHOSPHORIBOSYLGLYCINAMIDE FORMYLTRANSFERASE"/>
    <property type="match status" value="1"/>
</dbReference>
<evidence type="ECO:0000256" key="3">
    <source>
        <dbReference type="ARBA" id="ARBA00022755"/>
    </source>
</evidence>
<organism evidence="8 9">
    <name type="scientific">Paludisphaera borealis</name>
    <dbReference type="NCBI Taxonomy" id="1387353"/>
    <lineage>
        <taxon>Bacteria</taxon>
        <taxon>Pseudomonadati</taxon>
        <taxon>Planctomycetota</taxon>
        <taxon>Planctomycetia</taxon>
        <taxon>Isosphaerales</taxon>
        <taxon>Isosphaeraceae</taxon>
        <taxon>Paludisphaera</taxon>
    </lineage>
</organism>
<dbReference type="InterPro" id="IPR036477">
    <property type="entry name" value="Formyl_transf_N_sf"/>
</dbReference>
<evidence type="ECO:0000259" key="7">
    <source>
        <dbReference type="Pfam" id="PF00551"/>
    </source>
</evidence>
<dbReference type="STRING" id="1387353.BSF38_02741"/>
<dbReference type="EMBL" id="CP019082">
    <property type="protein sequence ID" value="APW61229.1"/>
    <property type="molecule type" value="Genomic_DNA"/>
</dbReference>
<dbReference type="CDD" id="cd08645">
    <property type="entry name" value="FMT_core_GART"/>
    <property type="match status" value="1"/>
</dbReference>
<comment type="function">
    <text evidence="6">Catalyzes the transfer of a formyl group from 10-formyltetrahydrofolate to 5-phospho-ribosyl-glycinamide (GAR), producing 5-phospho-ribosyl-N-formylglycinamide (FGAR) and tetrahydrofolate.</text>
</comment>
<dbReference type="SUPFAM" id="SSF53328">
    <property type="entry name" value="Formyltransferase"/>
    <property type="match status" value="1"/>
</dbReference>
<evidence type="ECO:0000256" key="2">
    <source>
        <dbReference type="ARBA" id="ARBA00022679"/>
    </source>
</evidence>
<dbReference type="PANTHER" id="PTHR43369:SF2">
    <property type="entry name" value="PHOSPHORIBOSYLGLYCINAMIDE FORMYLTRANSFERASE"/>
    <property type="match status" value="1"/>
</dbReference>
<comment type="pathway">
    <text evidence="1 6">Purine metabolism; IMP biosynthesis via de novo pathway; N(2)-formyl-N(1)-(5-phospho-D-ribosyl)glycinamide from N(1)-(5-phospho-D-ribosyl)glycinamide (10-formyl THF route): step 1/1.</text>
</comment>
<dbReference type="GO" id="GO:0006189">
    <property type="term" value="P:'de novo' IMP biosynthetic process"/>
    <property type="evidence" value="ECO:0007669"/>
    <property type="project" value="UniProtKB-UniRule"/>
</dbReference>
<feature type="domain" description="Formyl transferase N-terminal" evidence="7">
    <location>
        <begin position="11"/>
        <end position="192"/>
    </location>
</feature>
<comment type="catalytic activity">
    <reaction evidence="5 6">
        <text>N(1)-(5-phospho-beta-D-ribosyl)glycinamide + (6R)-10-formyltetrahydrofolate = N(2)-formyl-N(1)-(5-phospho-beta-D-ribosyl)glycinamide + (6S)-5,6,7,8-tetrahydrofolate + H(+)</text>
        <dbReference type="Rhea" id="RHEA:15053"/>
        <dbReference type="ChEBI" id="CHEBI:15378"/>
        <dbReference type="ChEBI" id="CHEBI:57453"/>
        <dbReference type="ChEBI" id="CHEBI:143788"/>
        <dbReference type="ChEBI" id="CHEBI:147286"/>
        <dbReference type="ChEBI" id="CHEBI:195366"/>
        <dbReference type="EC" id="2.1.2.2"/>
    </reaction>
</comment>
<dbReference type="Proteomes" id="UP000186309">
    <property type="component" value="Chromosome"/>
</dbReference>
<evidence type="ECO:0000256" key="4">
    <source>
        <dbReference type="ARBA" id="ARBA00038440"/>
    </source>
</evidence>